<keyword evidence="3" id="KW-0067">ATP-binding</keyword>
<evidence type="ECO:0000313" key="8">
    <source>
        <dbReference type="EMBL" id="CAG9130365.1"/>
    </source>
</evidence>
<dbReference type="InterPro" id="IPR007696">
    <property type="entry name" value="DNA_mismatch_repair_MutS_core"/>
</dbReference>
<dbReference type="OrthoDB" id="276261at2759"/>
<dbReference type="Pfam" id="PF05192">
    <property type="entry name" value="MutS_III"/>
    <property type="match status" value="1"/>
</dbReference>
<keyword evidence="2" id="KW-0547">Nucleotide-binding</keyword>
<evidence type="ECO:0000256" key="5">
    <source>
        <dbReference type="ARBA" id="ARBA00023254"/>
    </source>
</evidence>
<dbReference type="GO" id="GO:0005524">
    <property type="term" value="F:ATP binding"/>
    <property type="evidence" value="ECO:0007669"/>
    <property type="project" value="UniProtKB-KW"/>
</dbReference>
<keyword evidence="4" id="KW-0238">DNA-binding</keyword>
<reference evidence="11" key="1">
    <citation type="submission" date="2016-11" db="UniProtKB">
        <authorList>
            <consortium name="WormBaseParasite"/>
        </authorList>
    </citation>
    <scope>IDENTIFICATION</scope>
</reference>
<dbReference type="Proteomes" id="UP000659654">
    <property type="component" value="Unassembled WGS sequence"/>
</dbReference>
<evidence type="ECO:0000313" key="10">
    <source>
        <dbReference type="Proteomes" id="UP000659654"/>
    </source>
</evidence>
<dbReference type="InterPro" id="IPR011184">
    <property type="entry name" value="DNA_mismatch_repair_Msh2"/>
</dbReference>
<sequence length="805" mass="91053">MSEQGKRKYNINNAGKARANLTTSTAASWNIVALIEGRGSERGTVGMAAIDLRSTEVSLYQFVDTAAYSLLKVSLNLLDPVEIIMPDYSHDKTGTVKVLYDAITDMLPETEIQLVQRKHFDEEKGIHMVKRHIVEEASNVDLQTYKKSMAMASVFALLKYVELIQNLSFLTKSLKFRYETVEDSCLVDVCSWENLDLFHRRRSQKKKSECRSLFDRINCCVTNGGTRTLGTYLLQPSVDVMEISERLDVVEELILEPAALEKIRRLLRTVQDLQQIITLCVHADKSSEMDNKRMMRHKIVQILSLRNLLDTLKPLQSVVTNMRSGLILKNAFKISDPRLKEILEIIDQKIDAEVLSNHAKGSLGVKDAVLYAVKDDQHVQLALARKVYNELLIHVNELITQEGFQAIGASLSYTYGRGYHYNIKKKVVNSLPPECLQVVSNRQNVTFTTQNLIKYNDRLVQLESEILQKSELVVNQCLADVKELLPALYNCVEFLSLLDCFCSFATYSASISTSCRPRFGNQMAIKEGRHPILDNDKVDFVPNDTFISTDTRFVLITGPNMTGKSTYLKQICLLQILAQAGCFVSARAAFFMIRKNIYCRIGHNDDLSDNLSSFGVEMSEMSSILHHVDENSLVVIDELARSTAVEEGISICFAIGEELIKKRCVVLFATHYLDLCLLETQFTCLRNFHFPSDTGVDDQGKEYLKPSHVLHVGPYKGPLYGLELAEISSLPAEIISNARTIAEKIRSSVENKRNEGNVEIGMERKRQFCILAHRILHLIERQNFCADEKSGAYLAQLQEKFKALK</sequence>
<dbReference type="AlphaFoldDB" id="A0A1I7SMT4"/>
<dbReference type="InterPro" id="IPR000432">
    <property type="entry name" value="DNA_mismatch_repair_MutS_C"/>
</dbReference>
<dbReference type="WBParaSite" id="BXY_1437000.1">
    <property type="protein sequence ID" value="BXY_1437000.1"/>
    <property type="gene ID" value="BXY_1437000"/>
</dbReference>
<dbReference type="InterPro" id="IPR036678">
    <property type="entry name" value="MutS_con_dom_sf"/>
</dbReference>
<dbReference type="Gene3D" id="3.40.50.300">
    <property type="entry name" value="P-loop containing nucleotide triphosphate hydrolases"/>
    <property type="match status" value="1"/>
</dbReference>
<dbReference type="Gene3D" id="3.30.420.110">
    <property type="entry name" value="MutS, connector domain"/>
    <property type="match status" value="1"/>
</dbReference>
<dbReference type="InterPro" id="IPR036187">
    <property type="entry name" value="DNA_mismatch_repair_MutS_sf"/>
</dbReference>
<dbReference type="EMBL" id="CAJFCV020000006">
    <property type="protein sequence ID" value="CAG9130365.1"/>
    <property type="molecule type" value="Genomic_DNA"/>
</dbReference>
<reference evidence="8" key="2">
    <citation type="submission" date="2020-08" db="EMBL/GenBank/DDBJ databases">
        <authorList>
            <person name="Kikuchi T."/>
        </authorList>
    </citation>
    <scope>NUCLEOTIDE SEQUENCE</scope>
    <source>
        <strain evidence="7">Ka4C1</strain>
    </source>
</reference>
<dbReference type="PANTHER" id="PTHR11361">
    <property type="entry name" value="DNA MISMATCH REPAIR PROTEIN MUTS FAMILY MEMBER"/>
    <property type="match status" value="1"/>
</dbReference>
<dbReference type="GO" id="GO:0140664">
    <property type="term" value="F:ATP-dependent DNA damage sensor activity"/>
    <property type="evidence" value="ECO:0007669"/>
    <property type="project" value="InterPro"/>
</dbReference>
<evidence type="ECO:0000256" key="4">
    <source>
        <dbReference type="ARBA" id="ARBA00023125"/>
    </source>
</evidence>
<dbReference type="SMR" id="A0A1I7SMT4"/>
<dbReference type="InterPro" id="IPR027417">
    <property type="entry name" value="P-loop_NTPase"/>
</dbReference>
<dbReference type="FunFam" id="3.40.50.300:FF:000870">
    <property type="entry name" value="MutS protein homolog 4"/>
    <property type="match status" value="1"/>
</dbReference>
<dbReference type="Pfam" id="PF05188">
    <property type="entry name" value="MutS_II"/>
    <property type="match status" value="1"/>
</dbReference>
<dbReference type="GO" id="GO:0005634">
    <property type="term" value="C:nucleus"/>
    <property type="evidence" value="ECO:0007669"/>
    <property type="project" value="TreeGrafter"/>
</dbReference>
<accession>A0A1I7SMT4</accession>
<evidence type="ECO:0000313" key="7">
    <source>
        <dbReference type="EMBL" id="CAD5234537.1"/>
    </source>
</evidence>
<name>A0A1I7SMT4_BURXY</name>
<evidence type="ECO:0000313" key="9">
    <source>
        <dbReference type="Proteomes" id="UP000095284"/>
    </source>
</evidence>
<dbReference type="eggNOG" id="KOG0220">
    <property type="taxonomic scope" value="Eukaryota"/>
</dbReference>
<evidence type="ECO:0000256" key="1">
    <source>
        <dbReference type="ARBA" id="ARBA00006271"/>
    </source>
</evidence>
<organism evidence="9 11">
    <name type="scientific">Bursaphelenchus xylophilus</name>
    <name type="common">Pinewood nematode worm</name>
    <name type="synonym">Aphelenchoides xylophilus</name>
    <dbReference type="NCBI Taxonomy" id="6326"/>
    <lineage>
        <taxon>Eukaryota</taxon>
        <taxon>Metazoa</taxon>
        <taxon>Ecdysozoa</taxon>
        <taxon>Nematoda</taxon>
        <taxon>Chromadorea</taxon>
        <taxon>Rhabditida</taxon>
        <taxon>Tylenchina</taxon>
        <taxon>Tylenchomorpha</taxon>
        <taxon>Aphelenchoidea</taxon>
        <taxon>Aphelenchoididae</taxon>
        <taxon>Bursaphelenchus</taxon>
    </lineage>
</organism>
<keyword evidence="10" id="KW-1185">Reference proteome</keyword>
<evidence type="ECO:0000256" key="2">
    <source>
        <dbReference type="ARBA" id="ARBA00022741"/>
    </source>
</evidence>
<dbReference type="EMBL" id="CAJFDI010000006">
    <property type="protein sequence ID" value="CAD5234537.1"/>
    <property type="molecule type" value="Genomic_DNA"/>
</dbReference>
<evidence type="ECO:0000259" key="6">
    <source>
        <dbReference type="PROSITE" id="PS00486"/>
    </source>
</evidence>
<dbReference type="PANTHER" id="PTHR11361:SF21">
    <property type="entry name" value="MUTS PROTEIN HOMOLOG 4"/>
    <property type="match status" value="1"/>
</dbReference>
<keyword evidence="5" id="KW-0469">Meiosis</keyword>
<evidence type="ECO:0000313" key="11">
    <source>
        <dbReference type="WBParaSite" id="BXY_1437000.1"/>
    </source>
</evidence>
<dbReference type="PROSITE" id="PS00486">
    <property type="entry name" value="DNA_MISMATCH_REPAIR_2"/>
    <property type="match status" value="1"/>
</dbReference>
<dbReference type="Pfam" id="PF00488">
    <property type="entry name" value="MutS_V"/>
    <property type="match status" value="1"/>
</dbReference>
<feature type="domain" description="DNA mismatch repair proteins mutS family" evidence="6">
    <location>
        <begin position="632"/>
        <end position="648"/>
    </location>
</feature>
<protein>
    <submittedName>
        <fullName evidence="7">(pine wood nematode) hypothetical protein</fullName>
    </submittedName>
    <submittedName>
        <fullName evidence="11">DNA_MISMATCH_REPAIR_2 domain-containing protein</fullName>
    </submittedName>
</protein>
<dbReference type="SMART" id="SM00534">
    <property type="entry name" value="MUTSac"/>
    <property type="match status" value="1"/>
</dbReference>
<comment type="similarity">
    <text evidence="1">Belongs to the DNA mismatch repair MutS family.</text>
</comment>
<dbReference type="GO" id="GO:0006298">
    <property type="term" value="P:mismatch repair"/>
    <property type="evidence" value="ECO:0007669"/>
    <property type="project" value="InterPro"/>
</dbReference>
<dbReference type="SUPFAM" id="SSF52540">
    <property type="entry name" value="P-loop containing nucleoside triphosphate hydrolases"/>
    <property type="match status" value="1"/>
</dbReference>
<dbReference type="GO" id="GO:0007131">
    <property type="term" value="P:reciprocal meiotic recombination"/>
    <property type="evidence" value="ECO:0007669"/>
    <property type="project" value="TreeGrafter"/>
</dbReference>
<gene>
    <name evidence="7" type="ORF">BXYJ_LOCUS14628</name>
</gene>
<dbReference type="SMART" id="SM00533">
    <property type="entry name" value="MUTSd"/>
    <property type="match status" value="1"/>
</dbReference>
<dbReference type="PIRSF" id="PIRSF005813">
    <property type="entry name" value="MSH2"/>
    <property type="match status" value="1"/>
</dbReference>
<dbReference type="GO" id="GO:0030983">
    <property type="term" value="F:mismatched DNA binding"/>
    <property type="evidence" value="ECO:0007669"/>
    <property type="project" value="InterPro"/>
</dbReference>
<dbReference type="InterPro" id="IPR045076">
    <property type="entry name" value="MutS"/>
</dbReference>
<dbReference type="Proteomes" id="UP000582659">
    <property type="component" value="Unassembled WGS sequence"/>
</dbReference>
<dbReference type="InterPro" id="IPR007860">
    <property type="entry name" value="DNA_mmatch_repair_MutS_con_dom"/>
</dbReference>
<proteinExistence type="inferred from homology"/>
<evidence type="ECO:0000256" key="3">
    <source>
        <dbReference type="ARBA" id="ARBA00022840"/>
    </source>
</evidence>
<dbReference type="Proteomes" id="UP000095284">
    <property type="component" value="Unplaced"/>
</dbReference>
<dbReference type="SUPFAM" id="SSF48334">
    <property type="entry name" value="DNA repair protein MutS, domain III"/>
    <property type="match status" value="1"/>
</dbReference>
<dbReference type="Gene3D" id="1.10.1420.10">
    <property type="match status" value="2"/>
</dbReference>